<reference evidence="1 2" key="1">
    <citation type="submission" date="2019-06" db="EMBL/GenBank/DDBJ databases">
        <title>Desulfobotulus mexicanus sp. nov., a novel sulfate-reducing bacterium isolated from the sediment of an alkaline crater lake in Mexico.</title>
        <authorList>
            <person name="Hirschler-Rea A."/>
        </authorList>
    </citation>
    <scope>NUCLEOTIDE SEQUENCE [LARGE SCALE GENOMIC DNA]</scope>
    <source>
        <strain evidence="1 2">PAR22N</strain>
    </source>
</reference>
<keyword evidence="2" id="KW-1185">Reference proteome</keyword>
<name>A0A5S5MC59_9BACT</name>
<evidence type="ECO:0000313" key="1">
    <source>
        <dbReference type="EMBL" id="TYT73317.1"/>
    </source>
</evidence>
<gene>
    <name evidence="1" type="ORF">FIM25_15715</name>
</gene>
<dbReference type="Pfam" id="PF13481">
    <property type="entry name" value="AAA_25"/>
    <property type="match status" value="1"/>
</dbReference>
<dbReference type="Gene3D" id="3.40.50.300">
    <property type="entry name" value="P-loop containing nucleotide triphosphate hydrolases"/>
    <property type="match status" value="1"/>
</dbReference>
<sequence>MKSPMRVLVSMYMPIMEDVIFMKNVTKGNSNYPAVLDAYGNLFFPSQRPMGYYFNPMTPLSKEEFYSWIEAIGAVFNSKKNITDFLKRLLKGGSVSSDGKNFSNGIIIVYFDPLYFQNLILPSGRWEDSMGCYYGINLWNLCCYVNSSDMRSTMSMIADYAKEHNLYNKGKSKDSYKQVRVPPSRDFFSVFNFLDGNLVHTSNYYTSYLFLFQVVQFWQFPSMDIIPVYYTLWEHVSLGENHVKIFFPQKPYCLYNLNQLPKKTDKFYFSNIVFVSNEWEADKLTNLLLPTYNFDLIDSPDINIGVCKEPDNFANLVHPTYNVDLNDFPDVGIELDEILSGKKPELKTPHFVFTTCFMGFAGIKDADLSPLEGRDVYLYLPENSPDVQHLPEAIKSLKKARCSKIHVKIGNHKFVEADEYLRSKGHGGEAQGLIGDASNIIQEGQEFDPEENDARLLIDPIIEEGDIVWIFGAAKAYKSWFGYSLAYALSKGNQVIAKWKTADPLKVLYIDGEMKNQSAAKKRIKRILSIKEGKIYWPFTLYLRSSNTVTDILSEEWQNKETNKKMIADRDVIILDNFVSLTSNTQKAVSKALDWFRRLRKDGKTVIVLDHSNREGDVQGSIDKERTADLVIRIELDNAVQKRVKISFPHARSLSPEDSVPFDLDMIFTEDAFGMEVVDAPIKEDLLTDKQLMAAVAQDLKEQGYEKETIEKVLGIKQSTFYNYLKEELPSLTETQKKQVGEKKKEFLEKWQKAVENDVEPAEK</sequence>
<protein>
    <submittedName>
        <fullName evidence="1">AAA family ATPase</fullName>
    </submittedName>
</protein>
<dbReference type="InterPro" id="IPR027417">
    <property type="entry name" value="P-loop_NTPase"/>
</dbReference>
<comment type="caution">
    <text evidence="1">The sequence shown here is derived from an EMBL/GenBank/DDBJ whole genome shotgun (WGS) entry which is preliminary data.</text>
</comment>
<dbReference type="AlphaFoldDB" id="A0A5S5MC59"/>
<dbReference type="EMBL" id="VDMB01000035">
    <property type="protein sequence ID" value="TYT73317.1"/>
    <property type="molecule type" value="Genomic_DNA"/>
</dbReference>
<organism evidence="1 2">
    <name type="scientific">Desulfobotulus mexicanus</name>
    <dbReference type="NCBI Taxonomy" id="2586642"/>
    <lineage>
        <taxon>Bacteria</taxon>
        <taxon>Pseudomonadati</taxon>
        <taxon>Thermodesulfobacteriota</taxon>
        <taxon>Desulfobacteria</taxon>
        <taxon>Desulfobacterales</taxon>
        <taxon>Desulfobacteraceae</taxon>
        <taxon>Desulfobotulus</taxon>
    </lineage>
</organism>
<evidence type="ECO:0000313" key="2">
    <source>
        <dbReference type="Proteomes" id="UP000321899"/>
    </source>
</evidence>
<accession>A0A5S5MC59</accession>
<dbReference type="OrthoDB" id="186937at2"/>
<dbReference type="SUPFAM" id="SSF52540">
    <property type="entry name" value="P-loop containing nucleoside triphosphate hydrolases"/>
    <property type="match status" value="1"/>
</dbReference>
<dbReference type="Proteomes" id="UP000321899">
    <property type="component" value="Unassembled WGS sequence"/>
</dbReference>
<proteinExistence type="predicted"/>